<evidence type="ECO:0000313" key="2">
    <source>
        <dbReference type="EMBL" id="KAK3871852.1"/>
    </source>
</evidence>
<dbReference type="EMBL" id="JAWQEG010002458">
    <property type="protein sequence ID" value="KAK3871852.1"/>
    <property type="molecule type" value="Genomic_DNA"/>
</dbReference>
<name>A0AAE1KFV9_PETCI</name>
<protein>
    <submittedName>
        <fullName evidence="2">Uncharacterized protein</fullName>
    </submittedName>
</protein>
<evidence type="ECO:0000256" key="1">
    <source>
        <dbReference type="SAM" id="MobiDB-lite"/>
    </source>
</evidence>
<keyword evidence="3" id="KW-1185">Reference proteome</keyword>
<feature type="compositionally biased region" description="Gly residues" evidence="1">
    <location>
        <begin position="11"/>
        <end position="27"/>
    </location>
</feature>
<feature type="compositionally biased region" description="Basic and acidic residues" evidence="1">
    <location>
        <begin position="29"/>
        <end position="51"/>
    </location>
</feature>
<reference evidence="2" key="1">
    <citation type="submission" date="2023-10" db="EMBL/GenBank/DDBJ databases">
        <title>Genome assemblies of two species of porcelain crab, Petrolisthes cinctipes and Petrolisthes manimaculis (Anomura: Porcellanidae).</title>
        <authorList>
            <person name="Angst P."/>
        </authorList>
    </citation>
    <scope>NUCLEOTIDE SEQUENCE</scope>
    <source>
        <strain evidence="2">PB745_01</strain>
        <tissue evidence="2">Gill</tissue>
    </source>
</reference>
<accession>A0AAE1KFV9</accession>
<feature type="compositionally biased region" description="Basic and acidic residues" evidence="1">
    <location>
        <begin position="1"/>
        <end position="10"/>
    </location>
</feature>
<feature type="region of interest" description="Disordered" evidence="1">
    <location>
        <begin position="1"/>
        <end position="51"/>
    </location>
</feature>
<gene>
    <name evidence="2" type="ORF">Pcinc_023028</name>
</gene>
<evidence type="ECO:0000313" key="3">
    <source>
        <dbReference type="Proteomes" id="UP001286313"/>
    </source>
</evidence>
<comment type="caution">
    <text evidence="2">The sequence shown here is derived from an EMBL/GenBank/DDBJ whole genome shotgun (WGS) entry which is preliminary data.</text>
</comment>
<proteinExistence type="predicted"/>
<dbReference type="AlphaFoldDB" id="A0AAE1KFV9"/>
<sequence length="98" mass="10221">MEVREEECGSKEGGVGGEGGEGGGVGVREGNREEVWVRGREEGSKEEGLGVREGGVEVREGRNKEGGVGVDGKLSVCALGESLIREGRPGQPWDQLVG</sequence>
<dbReference type="Proteomes" id="UP001286313">
    <property type="component" value="Unassembled WGS sequence"/>
</dbReference>
<organism evidence="2 3">
    <name type="scientific">Petrolisthes cinctipes</name>
    <name type="common">Flat porcelain crab</name>
    <dbReference type="NCBI Taxonomy" id="88211"/>
    <lineage>
        <taxon>Eukaryota</taxon>
        <taxon>Metazoa</taxon>
        <taxon>Ecdysozoa</taxon>
        <taxon>Arthropoda</taxon>
        <taxon>Crustacea</taxon>
        <taxon>Multicrustacea</taxon>
        <taxon>Malacostraca</taxon>
        <taxon>Eumalacostraca</taxon>
        <taxon>Eucarida</taxon>
        <taxon>Decapoda</taxon>
        <taxon>Pleocyemata</taxon>
        <taxon>Anomura</taxon>
        <taxon>Galatheoidea</taxon>
        <taxon>Porcellanidae</taxon>
        <taxon>Petrolisthes</taxon>
    </lineage>
</organism>